<organism evidence="2 3">
    <name type="scientific">Orbilia ellipsospora</name>
    <dbReference type="NCBI Taxonomy" id="2528407"/>
    <lineage>
        <taxon>Eukaryota</taxon>
        <taxon>Fungi</taxon>
        <taxon>Dikarya</taxon>
        <taxon>Ascomycota</taxon>
        <taxon>Pezizomycotina</taxon>
        <taxon>Orbiliomycetes</taxon>
        <taxon>Orbiliales</taxon>
        <taxon>Orbiliaceae</taxon>
        <taxon>Orbilia</taxon>
    </lineage>
</organism>
<accession>A0AAV9XJ89</accession>
<proteinExistence type="predicted"/>
<dbReference type="EMBL" id="JAVHJO010000004">
    <property type="protein sequence ID" value="KAK6540967.1"/>
    <property type="molecule type" value="Genomic_DNA"/>
</dbReference>
<comment type="caution">
    <text evidence="2">The sequence shown here is derived from an EMBL/GenBank/DDBJ whole genome shotgun (WGS) entry which is preliminary data.</text>
</comment>
<dbReference type="Proteomes" id="UP001365542">
    <property type="component" value="Unassembled WGS sequence"/>
</dbReference>
<evidence type="ECO:0000313" key="2">
    <source>
        <dbReference type="EMBL" id="KAK6540967.1"/>
    </source>
</evidence>
<dbReference type="AlphaFoldDB" id="A0AAV9XJ89"/>
<keyword evidence="3" id="KW-1185">Reference proteome</keyword>
<evidence type="ECO:0000313" key="3">
    <source>
        <dbReference type="Proteomes" id="UP001365542"/>
    </source>
</evidence>
<reference evidence="2 3" key="1">
    <citation type="submission" date="2019-10" db="EMBL/GenBank/DDBJ databases">
        <authorList>
            <person name="Palmer J.M."/>
        </authorList>
    </citation>
    <scope>NUCLEOTIDE SEQUENCE [LARGE SCALE GENOMIC DNA]</scope>
    <source>
        <strain evidence="2 3">TWF694</strain>
    </source>
</reference>
<protein>
    <submittedName>
        <fullName evidence="2">Uncharacterized protein</fullName>
    </submittedName>
</protein>
<name>A0AAV9XJ89_9PEZI</name>
<sequence length="185" mass="19883">MAAPHFGPIPNIAPHTIGPFPVAANHNQTVGPQPMCPTQGVGLPNPPIGRQPPTPAQIAANPALVANVLNARQHNNAANQVVHNNNRMRGPWGGGNAGCSSSRFLSPLNINTGSRPQIAHSTAQTYRCHVVVAYPQSRPDNWWRQLLVLYNQLTPAQATAATRLQLLVTYTTFAGIYTDPNNAWP</sequence>
<gene>
    <name evidence="1" type="ORF">TWF694_005545</name>
    <name evidence="2" type="ORF">TWF694_008348</name>
</gene>
<dbReference type="EMBL" id="JAVHJO010000017">
    <property type="protein sequence ID" value="KAK6525406.1"/>
    <property type="molecule type" value="Genomic_DNA"/>
</dbReference>
<evidence type="ECO:0000313" key="1">
    <source>
        <dbReference type="EMBL" id="KAK6525406.1"/>
    </source>
</evidence>